<accession>A0A8E0S3V0</accession>
<protein>
    <submittedName>
        <fullName evidence="1">Uncharacterized protein</fullName>
    </submittedName>
</protein>
<dbReference type="OrthoDB" id="6088000at2759"/>
<keyword evidence="2" id="KW-1185">Reference proteome</keyword>
<dbReference type="AlphaFoldDB" id="A0A8E0S3V0"/>
<evidence type="ECO:0000313" key="2">
    <source>
        <dbReference type="Proteomes" id="UP000728185"/>
    </source>
</evidence>
<comment type="caution">
    <text evidence="1">The sequence shown here is derived from an EMBL/GenBank/DDBJ whole genome shotgun (WGS) entry which is preliminary data.</text>
</comment>
<reference evidence="1" key="1">
    <citation type="submission" date="2019-05" db="EMBL/GenBank/DDBJ databases">
        <title>Annotation for the trematode Fasciolopsis buski.</title>
        <authorList>
            <person name="Choi Y.-J."/>
        </authorList>
    </citation>
    <scope>NUCLEOTIDE SEQUENCE</scope>
    <source>
        <strain evidence="1">HT</strain>
        <tissue evidence="1">Whole worm</tissue>
    </source>
</reference>
<evidence type="ECO:0000313" key="1">
    <source>
        <dbReference type="EMBL" id="KAA0200564.1"/>
    </source>
</evidence>
<organism evidence="1 2">
    <name type="scientific">Fasciolopsis buskii</name>
    <dbReference type="NCBI Taxonomy" id="27845"/>
    <lineage>
        <taxon>Eukaryota</taxon>
        <taxon>Metazoa</taxon>
        <taxon>Spiralia</taxon>
        <taxon>Lophotrochozoa</taxon>
        <taxon>Platyhelminthes</taxon>
        <taxon>Trematoda</taxon>
        <taxon>Digenea</taxon>
        <taxon>Plagiorchiida</taxon>
        <taxon>Echinostomata</taxon>
        <taxon>Echinostomatoidea</taxon>
        <taxon>Fasciolidae</taxon>
        <taxon>Fasciolopsis</taxon>
    </lineage>
</organism>
<feature type="non-terminal residue" evidence="1">
    <location>
        <position position="1"/>
    </location>
</feature>
<gene>
    <name evidence="1" type="ORF">FBUS_05792</name>
</gene>
<dbReference type="EMBL" id="LUCM01000411">
    <property type="protein sequence ID" value="KAA0200564.1"/>
    <property type="molecule type" value="Genomic_DNA"/>
</dbReference>
<sequence>SHLTNLVCLPESSYGTGDLCWQYVTTLADAVNRSALTLVEFWKSSQRDTASSFVLSLDRIGRLLARFIVFLTPKQQVEFLRTYRLSRCDPKPDGLTCSLLWWFVPLQVERLHKSAQSIVHDQLEDRLRQLISQLGLLSFESRSQSDVFAAIHSVVTLHLLDNVSSSWREANAEPIAQLVTRSVMNTKVPLEPGIELPCASWISCAIQRPKSALLGHLGTWDPQLTVSSFHSHSEESPAHLLQWITEVCDSENGSLQTNSSFASFYDLRVWYQWIVCPSSTYLSRRKQDSPDPQWKLQSVRAHLPNSGPPNKLVNNEVKKLTSALDLVEQHWKETQLFGVDDVSALRQTKARLTSLLTMIESADSACLNTAPSV</sequence>
<proteinExistence type="predicted"/>
<dbReference type="Proteomes" id="UP000728185">
    <property type="component" value="Unassembled WGS sequence"/>
</dbReference>
<name>A0A8E0S3V0_9TREM</name>